<dbReference type="EMBL" id="LR824021">
    <property type="protein sequence ID" value="CAH0590105.1"/>
    <property type="molecule type" value="Genomic_DNA"/>
</dbReference>
<keyword evidence="2" id="KW-0560">Oxidoreductase</keyword>
<evidence type="ECO:0008006" key="5">
    <source>
        <dbReference type="Google" id="ProtNLM"/>
    </source>
</evidence>
<dbReference type="OrthoDB" id="7881616at2759"/>
<dbReference type="AlphaFoldDB" id="A0A9P0BU86"/>
<dbReference type="Gene3D" id="3.30.1370.60">
    <property type="entry name" value="Hypothetical oxidoreductase yiak, domain 2"/>
    <property type="match status" value="1"/>
</dbReference>
<dbReference type="PANTHER" id="PTHR11091">
    <property type="entry name" value="OXIDOREDUCTASE-RELATED"/>
    <property type="match status" value="1"/>
</dbReference>
<sequence length="378" mass="41207">MTERNFKSFLRHVRNYSTRMAEVKLEDARRFIEEILMTVGAPEREAKAHADLLLYADAVGHNSHGINRLRNYVNDCKTGACNPSATPTILNETEATAWVDACHTLGATTGHFCMDLAIEKAKLSGVGWVSAKNCNHNGMCSYWAKKAERQGFIGLSFTNTPPALVPTRSKERALGTNPIAMVAPAANCDKLMVDLATSNVAMGKIEIFAKNKEPIPTGWALGPDGNPTTDSEEALKAGLLMPLGGEEINSGYKGYALAAMVEILCSGLSGSNPSHKVPGWDQTDSQKPMNLGQCYAAIDPECFAPGFAERIAEYLETLRNLEPADPERPVVVPGDMAINNLKDAEERGTVAYPQQEIDALIELAKEYRIRPLQSVQKR</sequence>
<evidence type="ECO:0000313" key="3">
    <source>
        <dbReference type="EMBL" id="CAH0590105.1"/>
    </source>
</evidence>
<dbReference type="InterPro" id="IPR043143">
    <property type="entry name" value="Mal/L-sulf/L-lact_DH-like_NADP"/>
</dbReference>
<dbReference type="Proteomes" id="UP001154114">
    <property type="component" value="Chromosome 18"/>
</dbReference>
<gene>
    <name evidence="3" type="ORF">CINC_LOCUS4687</name>
</gene>
<reference evidence="3" key="1">
    <citation type="submission" date="2021-12" db="EMBL/GenBank/DDBJ databases">
        <authorList>
            <person name="King R."/>
        </authorList>
    </citation>
    <scope>NUCLEOTIDE SEQUENCE</scope>
</reference>
<name>A0A9P0BU86_CHRIL</name>
<comment type="similarity">
    <text evidence="1">Belongs to the LDH2/MDH2 oxidoreductase family.</text>
</comment>
<dbReference type="InterPro" id="IPR003767">
    <property type="entry name" value="Malate/L-lactate_DH-like"/>
</dbReference>
<dbReference type="InterPro" id="IPR036111">
    <property type="entry name" value="Mal/L-sulfo/L-lacto_DH-like_sf"/>
</dbReference>
<organism evidence="3 4">
    <name type="scientific">Chrysodeixis includens</name>
    <name type="common">Soybean looper</name>
    <name type="synonym">Pseudoplusia includens</name>
    <dbReference type="NCBI Taxonomy" id="689277"/>
    <lineage>
        <taxon>Eukaryota</taxon>
        <taxon>Metazoa</taxon>
        <taxon>Ecdysozoa</taxon>
        <taxon>Arthropoda</taxon>
        <taxon>Hexapoda</taxon>
        <taxon>Insecta</taxon>
        <taxon>Pterygota</taxon>
        <taxon>Neoptera</taxon>
        <taxon>Endopterygota</taxon>
        <taxon>Lepidoptera</taxon>
        <taxon>Glossata</taxon>
        <taxon>Ditrysia</taxon>
        <taxon>Noctuoidea</taxon>
        <taxon>Noctuidae</taxon>
        <taxon>Plusiinae</taxon>
        <taxon>Chrysodeixis</taxon>
    </lineage>
</organism>
<dbReference type="GO" id="GO:0016491">
    <property type="term" value="F:oxidoreductase activity"/>
    <property type="evidence" value="ECO:0007669"/>
    <property type="project" value="UniProtKB-KW"/>
</dbReference>
<evidence type="ECO:0000313" key="4">
    <source>
        <dbReference type="Proteomes" id="UP001154114"/>
    </source>
</evidence>
<dbReference type="Gene3D" id="1.10.1530.10">
    <property type="match status" value="1"/>
</dbReference>
<dbReference type="InterPro" id="IPR043144">
    <property type="entry name" value="Mal/L-sulf/L-lact_DH-like_ah"/>
</dbReference>
<dbReference type="SUPFAM" id="SSF89733">
    <property type="entry name" value="L-sulfolactate dehydrogenase-like"/>
    <property type="match status" value="1"/>
</dbReference>
<proteinExistence type="inferred from homology"/>
<keyword evidence="4" id="KW-1185">Reference proteome</keyword>
<protein>
    <recommendedName>
        <fullName evidence="5">Malate dehydrogenase</fullName>
    </recommendedName>
</protein>
<dbReference type="Pfam" id="PF02615">
    <property type="entry name" value="Ldh_2"/>
    <property type="match status" value="1"/>
</dbReference>
<evidence type="ECO:0000256" key="1">
    <source>
        <dbReference type="ARBA" id="ARBA00006056"/>
    </source>
</evidence>
<evidence type="ECO:0000256" key="2">
    <source>
        <dbReference type="ARBA" id="ARBA00023002"/>
    </source>
</evidence>
<dbReference type="PANTHER" id="PTHR11091:SF0">
    <property type="entry name" value="MALATE DEHYDROGENASE"/>
    <property type="match status" value="1"/>
</dbReference>
<accession>A0A9P0BU86</accession>